<keyword evidence="5" id="KW-1185">Reference proteome</keyword>
<protein>
    <recommendedName>
        <fullName evidence="3">FAF domain-containing protein</fullName>
    </recommendedName>
</protein>
<dbReference type="InterPro" id="IPR046431">
    <property type="entry name" value="FAF_dom"/>
</dbReference>
<proteinExistence type="inferred from homology"/>
<evidence type="ECO:0000313" key="5">
    <source>
        <dbReference type="Proteomes" id="UP000823775"/>
    </source>
</evidence>
<dbReference type="Pfam" id="PF11250">
    <property type="entry name" value="FAF"/>
    <property type="match status" value="1"/>
</dbReference>
<accession>A0ABS8S124</accession>
<dbReference type="EMBL" id="JACEIK010000220">
    <property type="protein sequence ID" value="MCD7452727.1"/>
    <property type="molecule type" value="Genomic_DNA"/>
</dbReference>
<dbReference type="PANTHER" id="PTHR33155:SF3">
    <property type="entry name" value="PROTEIN FAF-LIKE, CHLOROPLASTIC"/>
    <property type="match status" value="1"/>
</dbReference>
<gene>
    <name evidence="4" type="ORF">HAX54_017946</name>
</gene>
<evidence type="ECO:0000313" key="4">
    <source>
        <dbReference type="EMBL" id="MCD7452727.1"/>
    </source>
</evidence>
<name>A0ABS8S124_DATST</name>
<organism evidence="4 5">
    <name type="scientific">Datura stramonium</name>
    <name type="common">Jimsonweed</name>
    <name type="synonym">Common thornapple</name>
    <dbReference type="NCBI Taxonomy" id="4076"/>
    <lineage>
        <taxon>Eukaryota</taxon>
        <taxon>Viridiplantae</taxon>
        <taxon>Streptophyta</taxon>
        <taxon>Embryophyta</taxon>
        <taxon>Tracheophyta</taxon>
        <taxon>Spermatophyta</taxon>
        <taxon>Magnoliopsida</taxon>
        <taxon>eudicotyledons</taxon>
        <taxon>Gunneridae</taxon>
        <taxon>Pentapetalae</taxon>
        <taxon>asterids</taxon>
        <taxon>lamiids</taxon>
        <taxon>Solanales</taxon>
        <taxon>Solanaceae</taxon>
        <taxon>Solanoideae</taxon>
        <taxon>Datureae</taxon>
        <taxon>Datura</taxon>
    </lineage>
</organism>
<feature type="compositionally biased region" description="Polar residues" evidence="2">
    <location>
        <begin position="163"/>
        <end position="180"/>
    </location>
</feature>
<evidence type="ECO:0000259" key="3">
    <source>
        <dbReference type="Pfam" id="PF11250"/>
    </source>
</evidence>
<comment type="similarity">
    <text evidence="1">Belongs to the fantastic four family.</text>
</comment>
<evidence type="ECO:0000256" key="2">
    <source>
        <dbReference type="SAM" id="MobiDB-lite"/>
    </source>
</evidence>
<sequence length="529" mass="59114">MSAASVSNKHFNLSIRMEEVATPQLSKPPIPPLPKTNIVKQGIVSILGSDSQRGKSTAASIRRTFSADMSSKQWLAQNGFFSPIKKIASSKDLVVDHSSSSEEEGEEDELERRNSSFDVWSSILSQKKDDDDMSNLQTPYIHPLVKRSTSSLSEKSLEICTENLGSENGSDGFSSYTPSENGDVEEDNDNQLQQQQQYCSQSFEELRVVKYNYSKRSSSFPPPIPSLARGDNKPSLHMQSRRQNGRLILEAVSIPPRNLFHAYRHDGRLLLTFFDNGTSTSSSELEMEDYGEEFDEVFDDSDDYPQQEEDEAEEEQIEHGIIVMEKKPNLSSGVINMNTSTLMMNLLDSPVEIREKSIQFSMGTTFPNFSPELKGHLGLENKNLVTWSNKFNKVVNLTGTVDSTELTEELSQITSIPQSHPTHLTPGAVASFNAYEYFWRKKSTIASIVNTPTIAKECNNYTTKQVVLASKSTAPNAKSTTNEAANEQQDLVLMRGNRANMNYLVPLQGGCKEPKRPLLIWEPYCIATS</sequence>
<feature type="domain" description="FAF" evidence="3">
    <location>
        <begin position="219"/>
        <end position="273"/>
    </location>
</feature>
<dbReference type="PANTHER" id="PTHR33155">
    <property type="entry name" value="FANTASTIC FOUR-LIKE PROTEIN (DUF3049)"/>
    <property type="match status" value="1"/>
</dbReference>
<dbReference type="InterPro" id="IPR021410">
    <property type="entry name" value="FAF"/>
</dbReference>
<reference evidence="4 5" key="1">
    <citation type="journal article" date="2021" name="BMC Genomics">
        <title>Datura genome reveals duplications of psychoactive alkaloid biosynthetic genes and high mutation rate following tissue culture.</title>
        <authorList>
            <person name="Rajewski A."/>
            <person name="Carter-House D."/>
            <person name="Stajich J."/>
            <person name="Litt A."/>
        </authorList>
    </citation>
    <scope>NUCLEOTIDE SEQUENCE [LARGE SCALE GENOMIC DNA]</scope>
    <source>
        <strain evidence="4">AR-01</strain>
    </source>
</reference>
<feature type="region of interest" description="Disordered" evidence="2">
    <location>
        <begin position="163"/>
        <end position="186"/>
    </location>
</feature>
<dbReference type="Proteomes" id="UP000823775">
    <property type="component" value="Unassembled WGS sequence"/>
</dbReference>
<feature type="region of interest" description="Disordered" evidence="2">
    <location>
        <begin position="92"/>
        <end position="113"/>
    </location>
</feature>
<comment type="caution">
    <text evidence="4">The sequence shown here is derived from an EMBL/GenBank/DDBJ whole genome shotgun (WGS) entry which is preliminary data.</text>
</comment>
<evidence type="ECO:0000256" key="1">
    <source>
        <dbReference type="ARBA" id="ARBA00008690"/>
    </source>
</evidence>